<dbReference type="RefSeq" id="WP_061776555.1">
    <property type="nucleotide sequence ID" value="NZ_AYZH01000010.1"/>
</dbReference>
<comment type="caution">
    <text evidence="1">The sequence shown here is derived from an EMBL/GenBank/DDBJ whole genome shotgun (WGS) entry which is preliminary data.</text>
</comment>
<evidence type="ECO:0000313" key="1">
    <source>
        <dbReference type="EMBL" id="KRN02166.1"/>
    </source>
</evidence>
<organism evidence="1 2">
    <name type="scientific">Levilactobacillus senmaizukei DSM 21775 = NBRC 103853</name>
    <dbReference type="NCBI Taxonomy" id="1423803"/>
    <lineage>
        <taxon>Bacteria</taxon>
        <taxon>Bacillati</taxon>
        <taxon>Bacillota</taxon>
        <taxon>Bacilli</taxon>
        <taxon>Lactobacillales</taxon>
        <taxon>Lactobacillaceae</taxon>
        <taxon>Levilactobacillus</taxon>
    </lineage>
</organism>
<dbReference type="STRING" id="1423803.FD13_GL000306"/>
<dbReference type="OrthoDB" id="2280446at2"/>
<proteinExistence type="predicted"/>
<dbReference type="PATRIC" id="fig|1423803.3.peg.301"/>
<sequence length="384" mass="41870">MSTVKLNYDVSFKQMIQQVVSYSQASSLLLAIPIKDGEETYDTFGTLDDVAEKFDESSDAYKLASKYFETLAKEKITDQPISIGQYLDKKQDDPMGVVSAPVIKSVTATADGATISSEAGSVTQVSGSVHFLTNYFKAGWRYVILPEADTEELESVMDFLYENQDGILVLTASDVASATELEAYAKSDKFDSSRMLPVIGLADKDGQPLGAGAVAQAVATLPIDWQRIGNIPGIKANSWTSPEITQLSNLNFIPVVNKGGDMMLLHGRALDGHYVDNMFGAQYIYDYMIVGLQNWLDLPEQRHFKFNDSNLSKLKAQAQTLLNDLGNMGFFAEGADGKPVASVDIPSRNQVTSKQVEARTTAMTIGYTMANLLDSVDGQINVTI</sequence>
<reference evidence="1 2" key="1">
    <citation type="journal article" date="2015" name="Genome Announc.">
        <title>Expanding the biotechnology potential of lactobacilli through comparative genomics of 213 strains and associated genera.</title>
        <authorList>
            <person name="Sun Z."/>
            <person name="Harris H.M."/>
            <person name="McCann A."/>
            <person name="Guo C."/>
            <person name="Argimon S."/>
            <person name="Zhang W."/>
            <person name="Yang X."/>
            <person name="Jeffery I.B."/>
            <person name="Cooney J.C."/>
            <person name="Kagawa T.F."/>
            <person name="Liu W."/>
            <person name="Song Y."/>
            <person name="Salvetti E."/>
            <person name="Wrobel A."/>
            <person name="Rasinkangas P."/>
            <person name="Parkhill J."/>
            <person name="Rea M.C."/>
            <person name="O'Sullivan O."/>
            <person name="Ritari J."/>
            <person name="Douillard F.P."/>
            <person name="Paul Ross R."/>
            <person name="Yang R."/>
            <person name="Briner A.E."/>
            <person name="Felis G.E."/>
            <person name="de Vos W.M."/>
            <person name="Barrangou R."/>
            <person name="Klaenhammer T.R."/>
            <person name="Caufield P.W."/>
            <person name="Cui Y."/>
            <person name="Zhang H."/>
            <person name="O'Toole P.W."/>
        </authorList>
    </citation>
    <scope>NUCLEOTIDE SEQUENCE [LARGE SCALE GENOMIC DNA]</scope>
    <source>
        <strain evidence="1 2">DSM 21775</strain>
    </source>
</reference>
<dbReference type="Proteomes" id="UP000051589">
    <property type="component" value="Unassembled WGS sequence"/>
</dbReference>
<name>A0A0R2DF15_9LACO</name>
<dbReference type="EMBL" id="AYZH01000010">
    <property type="protein sequence ID" value="KRN02166.1"/>
    <property type="molecule type" value="Genomic_DNA"/>
</dbReference>
<accession>A0A0R2DF15</accession>
<dbReference type="AlphaFoldDB" id="A0A0R2DF15"/>
<evidence type="ECO:0000313" key="2">
    <source>
        <dbReference type="Proteomes" id="UP000051589"/>
    </source>
</evidence>
<gene>
    <name evidence="1" type="ORF">FD13_GL000306</name>
</gene>
<protein>
    <submittedName>
        <fullName evidence="1">Uncharacterized protein</fullName>
    </submittedName>
</protein>
<keyword evidence="2" id="KW-1185">Reference proteome</keyword>